<organism evidence="1 2">
    <name type="scientific">Sphingobium olei</name>
    <dbReference type="NCBI Taxonomy" id="420955"/>
    <lineage>
        <taxon>Bacteria</taxon>
        <taxon>Pseudomonadati</taxon>
        <taxon>Pseudomonadota</taxon>
        <taxon>Alphaproteobacteria</taxon>
        <taxon>Sphingomonadales</taxon>
        <taxon>Sphingomonadaceae</taxon>
        <taxon>Sphingobium</taxon>
    </lineage>
</organism>
<dbReference type="Pfam" id="PF22352">
    <property type="entry name" value="K319L-like_PKD"/>
    <property type="match status" value="1"/>
</dbReference>
<dbReference type="InterPro" id="IPR013783">
    <property type="entry name" value="Ig-like_fold"/>
</dbReference>
<evidence type="ECO:0008006" key="3">
    <source>
        <dbReference type="Google" id="ProtNLM"/>
    </source>
</evidence>
<dbReference type="Gene3D" id="2.60.40.10">
    <property type="entry name" value="Immunoglobulins"/>
    <property type="match status" value="1"/>
</dbReference>
<dbReference type="EMBL" id="JBHTLS010000086">
    <property type="protein sequence ID" value="MFD1104267.1"/>
    <property type="molecule type" value="Genomic_DNA"/>
</dbReference>
<reference evidence="2" key="1">
    <citation type="journal article" date="2019" name="Int. J. Syst. Evol. Microbiol.">
        <title>The Global Catalogue of Microorganisms (GCM) 10K type strain sequencing project: providing services to taxonomists for standard genome sequencing and annotation.</title>
        <authorList>
            <consortium name="The Broad Institute Genomics Platform"/>
            <consortium name="The Broad Institute Genome Sequencing Center for Infectious Disease"/>
            <person name="Wu L."/>
            <person name="Ma J."/>
        </authorList>
    </citation>
    <scope>NUCLEOTIDE SEQUENCE [LARGE SCALE GENOMIC DNA]</scope>
    <source>
        <strain evidence="2">CCUG 54329</strain>
    </source>
</reference>
<protein>
    <recommendedName>
        <fullName evidence="3">Ig-like domain-containing protein</fullName>
    </recommendedName>
</protein>
<dbReference type="RefSeq" id="WP_380909477.1">
    <property type="nucleotide sequence ID" value="NZ_JBHTLS010000086.1"/>
</dbReference>
<accession>A0ABW3NZM4</accession>
<sequence length="146" mass="15260">MPRLRAMTPSGLVEVTRFRALHFNALRLIRTLKVLDNGVLRTVGSFIQPLSVSISPATASGRRATSGEATTNTVTASVSGGQGPYTYSWVRVSNDNPGVPIATNPSGATTAFRGYPDGDAVFQVNVTDALGNTASGQVAVTFISFA</sequence>
<comment type="caution">
    <text evidence="1">The sequence shown here is derived from an EMBL/GenBank/DDBJ whole genome shotgun (WGS) entry which is preliminary data.</text>
</comment>
<name>A0ABW3NZM4_9SPHN</name>
<gene>
    <name evidence="1" type="ORF">ACFQ24_05135</name>
</gene>
<evidence type="ECO:0000313" key="1">
    <source>
        <dbReference type="EMBL" id="MFD1104267.1"/>
    </source>
</evidence>
<keyword evidence="2" id="KW-1185">Reference proteome</keyword>
<dbReference type="Proteomes" id="UP001597203">
    <property type="component" value="Unassembled WGS sequence"/>
</dbReference>
<evidence type="ECO:0000313" key="2">
    <source>
        <dbReference type="Proteomes" id="UP001597203"/>
    </source>
</evidence>
<proteinExistence type="predicted"/>